<dbReference type="PANTHER" id="PTHR33240:SF8">
    <property type="entry name" value="OS03G0439900 PROTEIN"/>
    <property type="match status" value="1"/>
</dbReference>
<organism evidence="1 2">
    <name type="scientific">Prunus avium</name>
    <name type="common">Cherry</name>
    <name type="synonym">Cerasus avium</name>
    <dbReference type="NCBI Taxonomy" id="42229"/>
    <lineage>
        <taxon>Eukaryota</taxon>
        <taxon>Viridiplantae</taxon>
        <taxon>Streptophyta</taxon>
        <taxon>Embryophyta</taxon>
        <taxon>Tracheophyta</taxon>
        <taxon>Spermatophyta</taxon>
        <taxon>Magnoliopsida</taxon>
        <taxon>eudicotyledons</taxon>
        <taxon>Gunneridae</taxon>
        <taxon>Pentapetalae</taxon>
        <taxon>rosids</taxon>
        <taxon>fabids</taxon>
        <taxon>Rosales</taxon>
        <taxon>Rosaceae</taxon>
        <taxon>Amygdaloideae</taxon>
        <taxon>Amygdaleae</taxon>
        <taxon>Prunus</taxon>
    </lineage>
</organism>
<dbReference type="RefSeq" id="XP_021820879.1">
    <property type="nucleotide sequence ID" value="XM_021965187.1"/>
</dbReference>
<sequence>MIYNYEPIRAQTEKRQAEKIRRVCGISSAPQAAQSLEKVGIISFTQRDLEGIQFPYNDALVITLQIVNSKVKRVMIDGRSSAEVMFRNTFKRMKLVEKGVRPNPTSLFAFDGSKARAIGDVTLPVIAARKSLLMTSVVVDASSTDNVIMV</sequence>
<dbReference type="AlphaFoldDB" id="A0A6P5SX30"/>
<evidence type="ECO:0000313" key="2">
    <source>
        <dbReference type="RefSeq" id="XP_021820879.1"/>
    </source>
</evidence>
<keyword evidence="1" id="KW-1185">Reference proteome</keyword>
<dbReference type="KEGG" id="pavi:110762540"/>
<evidence type="ECO:0000313" key="1">
    <source>
        <dbReference type="Proteomes" id="UP000515124"/>
    </source>
</evidence>
<name>A0A6P5SX30_PRUAV</name>
<protein>
    <submittedName>
        <fullName evidence="2">Uncharacterized protein LOC110762540</fullName>
    </submittedName>
</protein>
<dbReference type="Proteomes" id="UP000515124">
    <property type="component" value="Unplaced"/>
</dbReference>
<dbReference type="PANTHER" id="PTHR33240">
    <property type="entry name" value="OS08G0508500 PROTEIN"/>
    <property type="match status" value="1"/>
</dbReference>
<dbReference type="GeneID" id="110762540"/>
<reference evidence="2" key="1">
    <citation type="submission" date="2025-08" db="UniProtKB">
        <authorList>
            <consortium name="RefSeq"/>
        </authorList>
    </citation>
    <scope>IDENTIFICATION</scope>
</reference>
<gene>
    <name evidence="2" type="primary">LOC110762540</name>
</gene>
<proteinExistence type="predicted"/>
<accession>A0A6P5SX30</accession>